<dbReference type="Pfam" id="PF01041">
    <property type="entry name" value="DegT_DnrJ_EryC1"/>
    <property type="match status" value="1"/>
</dbReference>
<feature type="modified residue" description="N6-(pyridoxal phosphate)lysine" evidence="4">
    <location>
        <position position="189"/>
    </location>
</feature>
<dbReference type="GO" id="GO:0030170">
    <property type="term" value="F:pyridoxal phosphate binding"/>
    <property type="evidence" value="ECO:0007669"/>
    <property type="project" value="UniProtKB-ARBA"/>
</dbReference>
<dbReference type="PANTHER" id="PTHR30244">
    <property type="entry name" value="TRANSAMINASE"/>
    <property type="match status" value="1"/>
</dbReference>
<dbReference type="GO" id="GO:0008483">
    <property type="term" value="F:transaminase activity"/>
    <property type="evidence" value="ECO:0007669"/>
    <property type="project" value="UniProtKB-KW"/>
</dbReference>
<gene>
    <name evidence="6" type="ORF">I3X05_00995</name>
</gene>
<evidence type="ECO:0000256" key="4">
    <source>
        <dbReference type="PIRSR" id="PIRSR000390-2"/>
    </source>
</evidence>
<evidence type="ECO:0000256" key="2">
    <source>
        <dbReference type="ARBA" id="ARBA00037999"/>
    </source>
</evidence>
<reference evidence="6 7" key="1">
    <citation type="submission" date="2020-11" db="EMBL/GenBank/DDBJ databases">
        <title>Complete and Circularized Genome Assembly of a human isolate of Vibrio navarrensis biotype pommerensis with MiSeq and MinION Sequence Data.</title>
        <authorList>
            <person name="Schwartz K."/>
            <person name="Borowiak M."/>
            <person name="Deneke C."/>
            <person name="Balau V."/>
            <person name="Metelmann C."/>
            <person name="Strauch E."/>
        </authorList>
    </citation>
    <scope>NUCLEOTIDE SEQUENCE [LARGE SCALE GENOMIC DNA]</scope>
    <source>
        <strain evidence="6 7">20-VB00237</strain>
    </source>
</reference>
<evidence type="ECO:0000256" key="3">
    <source>
        <dbReference type="PIRSR" id="PIRSR000390-1"/>
    </source>
</evidence>
<dbReference type="InterPro" id="IPR015422">
    <property type="entry name" value="PyrdxlP-dep_Trfase_small"/>
</dbReference>
<dbReference type="Gene3D" id="3.40.640.10">
    <property type="entry name" value="Type I PLP-dependent aspartate aminotransferase-like (Major domain)"/>
    <property type="match status" value="1"/>
</dbReference>
<evidence type="ECO:0000313" key="7">
    <source>
        <dbReference type="Proteomes" id="UP000594435"/>
    </source>
</evidence>
<dbReference type="FunFam" id="3.40.640.10:FF:000089">
    <property type="entry name" value="Aminotransferase, DegT/DnrJ/EryC1/StrS family"/>
    <property type="match status" value="1"/>
</dbReference>
<proteinExistence type="inferred from homology"/>
<evidence type="ECO:0000256" key="5">
    <source>
        <dbReference type="RuleBase" id="RU004508"/>
    </source>
</evidence>
<organism evidence="6 7">
    <name type="scientific">Vibrio navarrensis</name>
    <dbReference type="NCBI Taxonomy" id="29495"/>
    <lineage>
        <taxon>Bacteria</taxon>
        <taxon>Pseudomonadati</taxon>
        <taxon>Pseudomonadota</taxon>
        <taxon>Gammaproteobacteria</taxon>
        <taxon>Vibrionales</taxon>
        <taxon>Vibrionaceae</taxon>
        <taxon>Vibrio</taxon>
    </lineage>
</organism>
<comment type="similarity">
    <text evidence="2 5">Belongs to the DegT/DnrJ/EryC1 family.</text>
</comment>
<dbReference type="RefSeq" id="WP_045569368.1">
    <property type="nucleotide sequence ID" value="NZ_CP065217.1"/>
</dbReference>
<dbReference type="InterPro" id="IPR015421">
    <property type="entry name" value="PyrdxlP-dep_Trfase_major"/>
</dbReference>
<dbReference type="GO" id="GO:0000271">
    <property type="term" value="P:polysaccharide biosynthetic process"/>
    <property type="evidence" value="ECO:0007669"/>
    <property type="project" value="TreeGrafter"/>
</dbReference>
<dbReference type="Proteomes" id="UP000594435">
    <property type="component" value="Chromosome 1"/>
</dbReference>
<dbReference type="InterPro" id="IPR000653">
    <property type="entry name" value="DegT/StrS_aminotransferase"/>
</dbReference>
<accession>A0AAJ4IBQ4</accession>
<dbReference type="PANTHER" id="PTHR30244:SF36">
    <property type="entry name" value="3-OXO-GLUCOSE-6-PHOSPHATE:GLUTAMATE AMINOTRANSFERASE"/>
    <property type="match status" value="1"/>
</dbReference>
<dbReference type="CDD" id="cd00616">
    <property type="entry name" value="AHBA_syn"/>
    <property type="match status" value="1"/>
</dbReference>
<keyword evidence="6" id="KW-0808">Transferase</keyword>
<keyword evidence="6" id="KW-0032">Aminotransferase</keyword>
<sequence>MINFLELRRLNAQYEEQLKQACVRVIESGWYILGKETAQFEQEFADYCGVKHCIGVANGLDALTLTLKAWRELGKVCKGDEVIVPGNTYIASVLAITEAELTPVFVEPDAQTYNLCPKAIEAAITEKTKVILPVHLYGQLTDMPAVMDLAARYDLLVLEDSAQSHGAILAGKKSGAWGDASGFSFYPGKNLGALGDGGAITTNDDELAVTLRALRNYGSHVKYQNLYQGLNSRLDEMQSALLSVKLRYLPEQTKARQELADYYLREISNPLIGLPCVANKEAHVWHLFVVRCKHRDALAKHLSDQGIQTQVHYPIAPHKQQAYSEFNHLSLPLTEQLQNEVLSLPMSPYLNENERAHVVNAVNSFKV</sequence>
<dbReference type="PIRSF" id="PIRSF000390">
    <property type="entry name" value="PLP_StrS"/>
    <property type="match status" value="1"/>
</dbReference>
<dbReference type="AlphaFoldDB" id="A0AAJ4IBQ4"/>
<protein>
    <submittedName>
        <fullName evidence="6">DegT/DnrJ/EryC1/StrS family aminotransferase</fullName>
    </submittedName>
</protein>
<name>A0AAJ4IBQ4_9VIBR</name>
<dbReference type="EMBL" id="CP065217">
    <property type="protein sequence ID" value="QPL53791.1"/>
    <property type="molecule type" value="Genomic_DNA"/>
</dbReference>
<evidence type="ECO:0000313" key="6">
    <source>
        <dbReference type="EMBL" id="QPL53791.1"/>
    </source>
</evidence>
<dbReference type="SUPFAM" id="SSF53383">
    <property type="entry name" value="PLP-dependent transferases"/>
    <property type="match status" value="1"/>
</dbReference>
<dbReference type="Gene3D" id="3.90.1150.10">
    <property type="entry name" value="Aspartate Aminotransferase, domain 1"/>
    <property type="match status" value="1"/>
</dbReference>
<keyword evidence="1 4" id="KW-0663">Pyridoxal phosphate</keyword>
<dbReference type="InterPro" id="IPR015424">
    <property type="entry name" value="PyrdxlP-dep_Trfase"/>
</dbReference>
<evidence type="ECO:0000256" key="1">
    <source>
        <dbReference type="ARBA" id="ARBA00022898"/>
    </source>
</evidence>
<feature type="active site" description="Proton acceptor" evidence="3">
    <location>
        <position position="189"/>
    </location>
</feature>